<evidence type="ECO:0000313" key="1">
    <source>
        <dbReference type="EMBL" id="CAB4131546.1"/>
    </source>
</evidence>
<gene>
    <name evidence="1" type="ORF">UFOVP132_140</name>
</gene>
<sequence>MPTYKFLNNDTGEEHEDFMSISALDEYLSANPNITQLVHGAPLIHSGRGMGKPDNGFRDLLKHIKKGNSKGITRSTINTH</sequence>
<protein>
    <submittedName>
        <fullName evidence="1">Uncharacterized protein</fullName>
    </submittedName>
</protein>
<reference evidence="1" key="1">
    <citation type="submission" date="2020-04" db="EMBL/GenBank/DDBJ databases">
        <authorList>
            <person name="Chiriac C."/>
            <person name="Salcher M."/>
            <person name="Ghai R."/>
            <person name="Kavagutti S V."/>
        </authorList>
    </citation>
    <scope>NUCLEOTIDE SEQUENCE</scope>
</reference>
<dbReference type="EMBL" id="LR796247">
    <property type="protein sequence ID" value="CAB4131546.1"/>
    <property type="molecule type" value="Genomic_DNA"/>
</dbReference>
<proteinExistence type="predicted"/>
<accession>A0A6J5LED1</accession>
<organism evidence="1">
    <name type="scientific">uncultured Caudovirales phage</name>
    <dbReference type="NCBI Taxonomy" id="2100421"/>
    <lineage>
        <taxon>Viruses</taxon>
        <taxon>Duplodnaviria</taxon>
        <taxon>Heunggongvirae</taxon>
        <taxon>Uroviricota</taxon>
        <taxon>Caudoviricetes</taxon>
        <taxon>Peduoviridae</taxon>
        <taxon>Maltschvirus</taxon>
        <taxon>Maltschvirus maltsch</taxon>
    </lineage>
</organism>
<name>A0A6J5LED1_9CAUD</name>